<keyword evidence="4 9" id="KW-0408">Iron</keyword>
<evidence type="ECO:0000256" key="10">
    <source>
        <dbReference type="RuleBase" id="RU004185"/>
    </source>
</evidence>
<feature type="binding site" evidence="9">
    <location>
        <position position="292"/>
    </location>
    <ligand>
        <name>Fe(2+)</name>
        <dbReference type="ChEBI" id="CHEBI:29033"/>
    </ligand>
</feature>
<evidence type="ECO:0000256" key="9">
    <source>
        <dbReference type="HAMAP-Rule" id="MF_00323"/>
    </source>
</evidence>
<evidence type="ECO:0000313" key="14">
    <source>
        <dbReference type="Proteomes" id="UP000254230"/>
    </source>
</evidence>
<comment type="pathway">
    <text evidence="9">Porphyrin-containing compound metabolism; protoheme biosynthesis; protoheme from protoporphyrin-IX: step 1/1.</text>
</comment>
<keyword evidence="13" id="KW-1185">Reference proteome</keyword>
<organism evidence="12 14">
    <name type="scientific">Legionella quateirensis</name>
    <dbReference type="NCBI Taxonomy" id="45072"/>
    <lineage>
        <taxon>Bacteria</taxon>
        <taxon>Pseudomonadati</taxon>
        <taxon>Pseudomonadota</taxon>
        <taxon>Gammaproteobacteria</taxon>
        <taxon>Legionellales</taxon>
        <taxon>Legionellaceae</taxon>
        <taxon>Legionella</taxon>
    </lineage>
</organism>
<keyword evidence="2 9" id="KW-0963">Cytoplasm</keyword>
<evidence type="ECO:0000313" key="11">
    <source>
        <dbReference type="EMBL" id="KTD55408.1"/>
    </source>
</evidence>
<accession>A0A378KPV2</accession>
<dbReference type="Proteomes" id="UP000254230">
    <property type="component" value="Unassembled WGS sequence"/>
</dbReference>
<dbReference type="FunFam" id="3.40.50.1400:FF:000002">
    <property type="entry name" value="Ferrochelatase"/>
    <property type="match status" value="1"/>
</dbReference>
<dbReference type="Pfam" id="PF00762">
    <property type="entry name" value="Ferrochelatase"/>
    <property type="match status" value="1"/>
</dbReference>
<dbReference type="GO" id="GO:0004325">
    <property type="term" value="F:ferrochelatase activity"/>
    <property type="evidence" value="ECO:0007669"/>
    <property type="project" value="UniProtKB-UniRule"/>
</dbReference>
<comment type="catalytic activity">
    <reaction evidence="9">
        <text>heme b + 2 H(+) = protoporphyrin IX + Fe(2+)</text>
        <dbReference type="Rhea" id="RHEA:22584"/>
        <dbReference type="ChEBI" id="CHEBI:15378"/>
        <dbReference type="ChEBI" id="CHEBI:29033"/>
        <dbReference type="ChEBI" id="CHEBI:57306"/>
        <dbReference type="ChEBI" id="CHEBI:60344"/>
        <dbReference type="EC" id="4.98.1.1"/>
    </reaction>
</comment>
<reference evidence="11 13" key="1">
    <citation type="submission" date="2015-11" db="EMBL/GenBank/DDBJ databases">
        <title>Genomic analysis of 38 Legionella species identifies large and diverse effector repertoires.</title>
        <authorList>
            <person name="Burstein D."/>
            <person name="Amaro F."/>
            <person name="Zusman T."/>
            <person name="Lifshitz Z."/>
            <person name="Cohen O."/>
            <person name="Gilbert J.A."/>
            <person name="Pupko T."/>
            <person name="Shuman H.A."/>
            <person name="Segal G."/>
        </authorList>
    </citation>
    <scope>NUCLEOTIDE SEQUENCE [LARGE SCALE GENOMIC DNA]</scope>
    <source>
        <strain evidence="11 13">ATCC 49507</strain>
    </source>
</reference>
<evidence type="ECO:0000256" key="5">
    <source>
        <dbReference type="ARBA" id="ARBA00023133"/>
    </source>
</evidence>
<dbReference type="PANTHER" id="PTHR11108">
    <property type="entry name" value="FERROCHELATASE"/>
    <property type="match status" value="1"/>
</dbReference>
<evidence type="ECO:0000256" key="8">
    <source>
        <dbReference type="ARBA" id="ARBA00024536"/>
    </source>
</evidence>
<keyword evidence="7 9" id="KW-0627">Porphyrin biosynthesis</keyword>
<evidence type="ECO:0000256" key="2">
    <source>
        <dbReference type="ARBA" id="ARBA00022490"/>
    </source>
</evidence>
<comment type="subcellular location">
    <subcellularLocation>
        <location evidence="9">Cytoplasm</location>
    </subcellularLocation>
</comment>
<evidence type="ECO:0000313" key="13">
    <source>
        <dbReference type="Proteomes" id="UP000054639"/>
    </source>
</evidence>
<dbReference type="GO" id="GO:0046872">
    <property type="term" value="F:metal ion binding"/>
    <property type="evidence" value="ECO:0007669"/>
    <property type="project" value="UniProtKB-KW"/>
</dbReference>
<keyword evidence="3 9" id="KW-0479">Metal-binding</keyword>
<keyword evidence="5 9" id="KW-0350">Heme biosynthesis</keyword>
<sequence length="336" mass="38089">MGQYMPMKQGLLLINLGTPTSADVSAVRAYLREFLTDKRVIDLPVFLRYLLVYLVILPFRAKKSAHAYQLIWSDEGSPLLFHSQKVINQIQLKLGSDFKVVLGMRYATPSILNALDQLKECDSITILPLYPQYSSAATGSSIEEVMRILSQKEVIPSLTVIREFYQHPSYINAQAQMIRNHINENDFLLFSYHGIPERQIQKSGCKTVCQESCPIVSINNQGCYKAQCHQTSRLLANALNLNENQYKTSFQSRLGKTPWIKPYTDEVLSELAEQGVKNLAIVCPSFVTDCLETLEEIGIRTKEQWLQLGGNKFTLIPCMNDDSDWIDAIIDLLKST</sequence>
<dbReference type="STRING" id="45072.Lqua_0125"/>
<dbReference type="CDD" id="cd00419">
    <property type="entry name" value="Ferrochelatase_C"/>
    <property type="match status" value="1"/>
</dbReference>
<evidence type="ECO:0000256" key="3">
    <source>
        <dbReference type="ARBA" id="ARBA00022723"/>
    </source>
</evidence>
<comment type="function">
    <text evidence="9">Catalyzes the ferrous insertion into protoporphyrin IX.</text>
</comment>
<dbReference type="EMBL" id="UGOW01000001">
    <property type="protein sequence ID" value="STY16582.1"/>
    <property type="molecule type" value="Genomic_DNA"/>
</dbReference>
<protein>
    <recommendedName>
        <fullName evidence="9">Ferrochelatase</fullName>
        <ecNumber evidence="9">4.98.1.1</ecNumber>
    </recommendedName>
    <alternativeName>
        <fullName evidence="9">Heme synthase</fullName>
    </alternativeName>
    <alternativeName>
        <fullName evidence="9">Protoheme ferro-lyase</fullName>
    </alternativeName>
</protein>
<dbReference type="Gene3D" id="3.40.50.1400">
    <property type="match status" value="2"/>
</dbReference>
<dbReference type="GO" id="GO:0005737">
    <property type="term" value="C:cytoplasm"/>
    <property type="evidence" value="ECO:0007669"/>
    <property type="project" value="UniProtKB-SubCell"/>
</dbReference>
<dbReference type="CDD" id="cd03411">
    <property type="entry name" value="Ferrochelatase_N"/>
    <property type="match status" value="1"/>
</dbReference>
<dbReference type="UniPathway" id="UPA00252">
    <property type="reaction ID" value="UER00325"/>
</dbReference>
<dbReference type="EMBL" id="LNYR01000001">
    <property type="protein sequence ID" value="KTD55408.1"/>
    <property type="molecule type" value="Genomic_DNA"/>
</dbReference>
<reference evidence="12 14" key="2">
    <citation type="submission" date="2018-06" db="EMBL/GenBank/DDBJ databases">
        <authorList>
            <consortium name="Pathogen Informatics"/>
            <person name="Doyle S."/>
        </authorList>
    </citation>
    <scope>NUCLEOTIDE SEQUENCE [LARGE SCALE GENOMIC DNA]</scope>
    <source>
        <strain evidence="12 14">NCTC12376</strain>
    </source>
</reference>
<dbReference type="NCBIfam" id="TIGR00109">
    <property type="entry name" value="hemH"/>
    <property type="match status" value="1"/>
</dbReference>
<dbReference type="Proteomes" id="UP000054639">
    <property type="component" value="Unassembled WGS sequence"/>
</dbReference>
<dbReference type="EC" id="4.98.1.1" evidence="9"/>
<evidence type="ECO:0000313" key="12">
    <source>
        <dbReference type="EMBL" id="STY16582.1"/>
    </source>
</evidence>
<proteinExistence type="inferred from homology"/>
<dbReference type="InterPro" id="IPR033644">
    <property type="entry name" value="Ferrochelatase_C"/>
</dbReference>
<evidence type="ECO:0000256" key="7">
    <source>
        <dbReference type="ARBA" id="ARBA00023244"/>
    </source>
</evidence>
<dbReference type="GO" id="GO:0006783">
    <property type="term" value="P:heme biosynthetic process"/>
    <property type="evidence" value="ECO:0007669"/>
    <property type="project" value="UniProtKB-UniRule"/>
</dbReference>
<evidence type="ECO:0000256" key="6">
    <source>
        <dbReference type="ARBA" id="ARBA00023239"/>
    </source>
</evidence>
<comment type="similarity">
    <text evidence="1 9 10">Belongs to the ferrochelatase family.</text>
</comment>
<evidence type="ECO:0000256" key="1">
    <source>
        <dbReference type="ARBA" id="ARBA00007718"/>
    </source>
</evidence>
<feature type="binding site" evidence="9">
    <location>
        <position position="193"/>
    </location>
    <ligand>
        <name>Fe(2+)</name>
        <dbReference type="ChEBI" id="CHEBI:29033"/>
    </ligand>
</feature>
<dbReference type="InterPro" id="IPR001015">
    <property type="entry name" value="Ferrochelatase"/>
</dbReference>
<dbReference type="InterPro" id="IPR033659">
    <property type="entry name" value="Ferrochelatase_N"/>
</dbReference>
<keyword evidence="6 9" id="KW-0456">Lyase</keyword>
<dbReference type="PANTHER" id="PTHR11108:SF1">
    <property type="entry name" value="FERROCHELATASE, MITOCHONDRIAL"/>
    <property type="match status" value="1"/>
</dbReference>
<dbReference type="SUPFAM" id="SSF53800">
    <property type="entry name" value="Chelatase"/>
    <property type="match status" value="1"/>
</dbReference>
<comment type="catalytic activity">
    <reaction evidence="8">
        <text>Fe-coproporphyrin III + 2 H(+) = coproporphyrin III + Fe(2+)</text>
        <dbReference type="Rhea" id="RHEA:49572"/>
        <dbReference type="ChEBI" id="CHEBI:15378"/>
        <dbReference type="ChEBI" id="CHEBI:29033"/>
        <dbReference type="ChEBI" id="CHEBI:68438"/>
        <dbReference type="ChEBI" id="CHEBI:131725"/>
        <dbReference type="EC" id="4.99.1.9"/>
    </reaction>
    <physiologicalReaction direction="right-to-left" evidence="8">
        <dbReference type="Rhea" id="RHEA:49574"/>
    </physiologicalReaction>
</comment>
<name>A0A378KPV2_9GAMM</name>
<dbReference type="AlphaFoldDB" id="A0A378KPV2"/>
<evidence type="ECO:0000256" key="4">
    <source>
        <dbReference type="ARBA" id="ARBA00023004"/>
    </source>
</evidence>
<gene>
    <name evidence="9 12" type="primary">hemH</name>
    <name evidence="11" type="ORF">Lqua_0125</name>
    <name evidence="12" type="ORF">NCTC12376_00373</name>
</gene>
<dbReference type="HAMAP" id="MF_00323">
    <property type="entry name" value="Ferrochelatase"/>
    <property type="match status" value="1"/>
</dbReference>